<accession>A0A0M0JT32</accession>
<sequence>MAQTGQTREPRGRNLRSTEFEAAKAELSQHASRATEVTTQATAAAALAEQAVVKATIEAREATALAEQAAAKVVTLLEELRQRQSVEVLMLGVSFTGISYICMPHILYLVYKVLFTNVGIGPNLRLLSALLFVPALVVAYLVVLPIIIFVAAFLFCIGSMMVGVFDDNVNLWVGGVGNLYLDVIPNAIKSYWKLQSRDVFLAADDLVYIPRGWQGEVYDIPLSKVLIPGILAVNKEYLKSHPNLGQCHYWPFFWIGFLVINGLGAPLFVAFCGLYGVAMGIIAARHALETDSVTSGFFEPMRCVRELDVWLNDKLRESLCDDDRCWKSGSSYFPALPPRPQDASIGSVGDPNEAPNDAADTTADGRYTVTSLVRSFSSALRAALYESLERKWTDSSAVVNLEPAILVGLPALAAFDVLRVSAISLPASNAFSCLTAALARQDRLHGPKPEEQAGVEVARPETGAQPPASPVPAVITEANLPAHHAMVRLLWPKFVSCKALLEDAKLDDGEIEYVRIKLVAGGGVISDVKVQAAVLRFESEGRNLTRTKQIGAVVSAVNSIAFDLSRLGQVMKACGDLLQEFSSSPAASPHDATD</sequence>
<dbReference type="Proteomes" id="UP000037460">
    <property type="component" value="Unassembled WGS sequence"/>
</dbReference>
<proteinExistence type="predicted"/>
<keyword evidence="4" id="KW-1185">Reference proteome</keyword>
<comment type="caution">
    <text evidence="3">The sequence shown here is derived from an EMBL/GenBank/DDBJ whole genome shotgun (WGS) entry which is preliminary data.</text>
</comment>
<feature type="region of interest" description="Disordered" evidence="1">
    <location>
        <begin position="447"/>
        <end position="469"/>
    </location>
</feature>
<feature type="transmembrane region" description="Helical" evidence="2">
    <location>
        <begin position="252"/>
        <end position="278"/>
    </location>
</feature>
<protein>
    <submittedName>
        <fullName evidence="3">Uncharacterized protein</fullName>
    </submittedName>
</protein>
<keyword evidence="2" id="KW-0472">Membrane</keyword>
<reference evidence="4" key="1">
    <citation type="journal article" date="2015" name="PLoS Genet.">
        <title>Genome Sequence and Transcriptome Analyses of Chrysochromulina tobin: Metabolic Tools for Enhanced Algal Fitness in the Prominent Order Prymnesiales (Haptophyceae).</title>
        <authorList>
            <person name="Hovde B.T."/>
            <person name="Deodato C.R."/>
            <person name="Hunsperger H.M."/>
            <person name="Ryken S.A."/>
            <person name="Yost W."/>
            <person name="Jha R.K."/>
            <person name="Patterson J."/>
            <person name="Monnat R.J. Jr."/>
            <person name="Barlow S.B."/>
            <person name="Starkenburg S.R."/>
            <person name="Cattolico R.A."/>
        </authorList>
    </citation>
    <scope>NUCLEOTIDE SEQUENCE</scope>
    <source>
        <strain evidence="4">CCMP291</strain>
    </source>
</reference>
<name>A0A0M0JT32_9EUKA</name>
<evidence type="ECO:0000313" key="4">
    <source>
        <dbReference type="Proteomes" id="UP000037460"/>
    </source>
</evidence>
<keyword evidence="2" id="KW-0812">Transmembrane</keyword>
<evidence type="ECO:0000256" key="2">
    <source>
        <dbReference type="SAM" id="Phobius"/>
    </source>
</evidence>
<feature type="transmembrane region" description="Helical" evidence="2">
    <location>
        <begin position="88"/>
        <end position="111"/>
    </location>
</feature>
<keyword evidence="2" id="KW-1133">Transmembrane helix</keyword>
<gene>
    <name evidence="3" type="ORF">Ctob_007321</name>
</gene>
<evidence type="ECO:0000313" key="3">
    <source>
        <dbReference type="EMBL" id="KOO29754.1"/>
    </source>
</evidence>
<dbReference type="EMBL" id="JWZX01002367">
    <property type="protein sequence ID" value="KOO29754.1"/>
    <property type="molecule type" value="Genomic_DNA"/>
</dbReference>
<dbReference type="AlphaFoldDB" id="A0A0M0JT32"/>
<evidence type="ECO:0000256" key="1">
    <source>
        <dbReference type="SAM" id="MobiDB-lite"/>
    </source>
</evidence>
<organism evidence="3 4">
    <name type="scientific">Chrysochromulina tobinii</name>
    <dbReference type="NCBI Taxonomy" id="1460289"/>
    <lineage>
        <taxon>Eukaryota</taxon>
        <taxon>Haptista</taxon>
        <taxon>Haptophyta</taxon>
        <taxon>Prymnesiophyceae</taxon>
        <taxon>Prymnesiales</taxon>
        <taxon>Chrysochromulinaceae</taxon>
        <taxon>Chrysochromulina</taxon>
    </lineage>
</organism>
<feature type="transmembrane region" description="Helical" evidence="2">
    <location>
        <begin position="131"/>
        <end position="157"/>
    </location>
</feature>